<protein>
    <submittedName>
        <fullName evidence="1">Uncharacterized protein</fullName>
    </submittedName>
</protein>
<dbReference type="Proteomes" id="UP001066276">
    <property type="component" value="Chromosome 5"/>
</dbReference>
<proteinExistence type="predicted"/>
<reference evidence="1" key="1">
    <citation type="journal article" date="2022" name="bioRxiv">
        <title>Sequencing and chromosome-scale assembly of the giantPleurodeles waltlgenome.</title>
        <authorList>
            <person name="Brown T."/>
            <person name="Elewa A."/>
            <person name="Iarovenko S."/>
            <person name="Subramanian E."/>
            <person name="Araus A.J."/>
            <person name="Petzold A."/>
            <person name="Susuki M."/>
            <person name="Suzuki K.-i.T."/>
            <person name="Hayashi T."/>
            <person name="Toyoda A."/>
            <person name="Oliveira C."/>
            <person name="Osipova E."/>
            <person name="Leigh N.D."/>
            <person name="Simon A."/>
            <person name="Yun M.H."/>
        </authorList>
    </citation>
    <scope>NUCLEOTIDE SEQUENCE</scope>
    <source>
        <strain evidence="1">20211129_DDA</strain>
        <tissue evidence="1">Liver</tissue>
    </source>
</reference>
<sequence>MLVAPPAWAPCQSREGLSALAPGPCCYDAGSPAALMRSVECSLRRRSSHQGGAAPEMFTGLCVDGAHFACADIHTPLSGEWASPRVYELLAQHSYNRDAQST</sequence>
<dbReference type="EMBL" id="JANPWB010000009">
    <property type="protein sequence ID" value="KAJ1156324.1"/>
    <property type="molecule type" value="Genomic_DNA"/>
</dbReference>
<keyword evidence="2" id="KW-1185">Reference proteome</keyword>
<comment type="caution">
    <text evidence="1">The sequence shown here is derived from an EMBL/GenBank/DDBJ whole genome shotgun (WGS) entry which is preliminary data.</text>
</comment>
<accession>A0AAV7RVH8</accession>
<gene>
    <name evidence="1" type="ORF">NDU88_009048</name>
</gene>
<organism evidence="1 2">
    <name type="scientific">Pleurodeles waltl</name>
    <name type="common">Iberian ribbed newt</name>
    <dbReference type="NCBI Taxonomy" id="8319"/>
    <lineage>
        <taxon>Eukaryota</taxon>
        <taxon>Metazoa</taxon>
        <taxon>Chordata</taxon>
        <taxon>Craniata</taxon>
        <taxon>Vertebrata</taxon>
        <taxon>Euteleostomi</taxon>
        <taxon>Amphibia</taxon>
        <taxon>Batrachia</taxon>
        <taxon>Caudata</taxon>
        <taxon>Salamandroidea</taxon>
        <taxon>Salamandridae</taxon>
        <taxon>Pleurodelinae</taxon>
        <taxon>Pleurodeles</taxon>
    </lineage>
</organism>
<evidence type="ECO:0000313" key="2">
    <source>
        <dbReference type="Proteomes" id="UP001066276"/>
    </source>
</evidence>
<evidence type="ECO:0000313" key="1">
    <source>
        <dbReference type="EMBL" id="KAJ1156324.1"/>
    </source>
</evidence>
<name>A0AAV7RVH8_PLEWA</name>
<dbReference type="AlphaFoldDB" id="A0AAV7RVH8"/>